<protein>
    <recommendedName>
        <fullName evidence="9">DNA-binding protein</fullName>
    </recommendedName>
</protein>
<dbReference type="SMART" id="SM00411">
    <property type="entry name" value="BHL"/>
    <property type="match status" value="1"/>
</dbReference>
<evidence type="ECO:0000256" key="3">
    <source>
        <dbReference type="ARBA" id="ARBA00023067"/>
    </source>
</evidence>
<dbReference type="Pfam" id="PF00216">
    <property type="entry name" value="Bac_DNA_binding"/>
    <property type="match status" value="1"/>
</dbReference>
<dbReference type="AlphaFoldDB" id="A0A2K8U781"/>
<evidence type="ECO:0000256" key="1">
    <source>
        <dbReference type="ARBA" id="ARBA00003819"/>
    </source>
</evidence>
<dbReference type="SUPFAM" id="SSF47729">
    <property type="entry name" value="IHF-like DNA-binding proteins"/>
    <property type="match status" value="1"/>
</dbReference>
<name>A0A2K8U781_9GAMM</name>
<organism evidence="7 8">
    <name type="scientific">Candidatus Thiodictyon syntrophicum</name>
    <dbReference type="NCBI Taxonomy" id="1166950"/>
    <lineage>
        <taxon>Bacteria</taxon>
        <taxon>Pseudomonadati</taxon>
        <taxon>Pseudomonadota</taxon>
        <taxon>Gammaproteobacteria</taxon>
        <taxon>Chromatiales</taxon>
        <taxon>Chromatiaceae</taxon>
        <taxon>Thiodictyon</taxon>
    </lineage>
</organism>
<dbReference type="Proteomes" id="UP000232638">
    <property type="component" value="Chromosome"/>
</dbReference>
<keyword evidence="4" id="KW-0238">DNA-binding</keyword>
<proteinExistence type="inferred from homology"/>
<keyword evidence="3" id="KW-0226">DNA condensation</keyword>
<dbReference type="PANTHER" id="PTHR33175:SF3">
    <property type="entry name" value="DNA-BINDING PROTEIN HU-BETA"/>
    <property type="match status" value="1"/>
</dbReference>
<accession>A0A2K8U781</accession>
<evidence type="ECO:0008006" key="9">
    <source>
        <dbReference type="Google" id="ProtNLM"/>
    </source>
</evidence>
<dbReference type="Gene3D" id="4.10.520.10">
    <property type="entry name" value="IHF-like DNA-binding proteins"/>
    <property type="match status" value="1"/>
</dbReference>
<evidence type="ECO:0000256" key="5">
    <source>
        <dbReference type="RuleBase" id="RU003939"/>
    </source>
</evidence>
<gene>
    <name evidence="7" type="ORF">THSYN_11125</name>
</gene>
<comment type="function">
    <text evidence="1">Histone-like DNA-binding protein which is capable of wrapping DNA to stabilize it, and thus to prevent its denaturation under extreme environmental conditions.</text>
</comment>
<dbReference type="InterPro" id="IPR000119">
    <property type="entry name" value="Hist_DNA-bd"/>
</dbReference>
<reference evidence="7 8" key="1">
    <citation type="submission" date="2017-03" db="EMBL/GenBank/DDBJ databases">
        <title>Complete genome sequence of Candidatus 'Thiodictyon syntrophicum' sp. nov. strain Cad16T, a photolithoautotroph purple sulfur bacterium isolated from an alpine meromictic lake.</title>
        <authorList>
            <person name="Luedin S.M."/>
            <person name="Pothier J.F."/>
            <person name="Danza F."/>
            <person name="Storelli N."/>
            <person name="Wittwer M."/>
            <person name="Tonolla M."/>
        </authorList>
    </citation>
    <scope>NUCLEOTIDE SEQUENCE [LARGE SCALE GENOMIC DNA]</scope>
    <source>
        <strain evidence="7 8">Cad16T</strain>
    </source>
</reference>
<evidence type="ECO:0000256" key="4">
    <source>
        <dbReference type="ARBA" id="ARBA00023125"/>
    </source>
</evidence>
<feature type="region of interest" description="Disordered" evidence="6">
    <location>
        <begin position="1"/>
        <end position="25"/>
    </location>
</feature>
<evidence type="ECO:0000313" key="8">
    <source>
        <dbReference type="Proteomes" id="UP000232638"/>
    </source>
</evidence>
<dbReference type="EMBL" id="CP020370">
    <property type="protein sequence ID" value="AUB81450.1"/>
    <property type="molecule type" value="Genomic_DNA"/>
</dbReference>
<comment type="similarity">
    <text evidence="2 5">Belongs to the bacterial histone-like protein family.</text>
</comment>
<sequence length="122" mass="12769">MGPGTGRRYPGPITRRRGPAPQEVRLNKSQLSNTVAVVLGVSKSSGAATVDLVLEAIGGVLATGEDVTLHEFGTFRLIHRAAEPARAINGKTYAIPARTKVRFKAHAGLLARLPAPVPDPAA</sequence>
<dbReference type="GO" id="GO:0030261">
    <property type="term" value="P:chromosome condensation"/>
    <property type="evidence" value="ECO:0007669"/>
    <property type="project" value="UniProtKB-KW"/>
</dbReference>
<dbReference type="KEGG" id="tsy:THSYN_11125"/>
<dbReference type="GO" id="GO:0003677">
    <property type="term" value="F:DNA binding"/>
    <property type="evidence" value="ECO:0007669"/>
    <property type="project" value="UniProtKB-KW"/>
</dbReference>
<keyword evidence="8" id="KW-1185">Reference proteome</keyword>
<dbReference type="GO" id="GO:0005829">
    <property type="term" value="C:cytosol"/>
    <property type="evidence" value="ECO:0007669"/>
    <property type="project" value="TreeGrafter"/>
</dbReference>
<evidence type="ECO:0000256" key="2">
    <source>
        <dbReference type="ARBA" id="ARBA00010529"/>
    </source>
</evidence>
<evidence type="ECO:0000256" key="6">
    <source>
        <dbReference type="SAM" id="MobiDB-lite"/>
    </source>
</evidence>
<evidence type="ECO:0000313" key="7">
    <source>
        <dbReference type="EMBL" id="AUB81450.1"/>
    </source>
</evidence>
<dbReference type="GO" id="GO:0030527">
    <property type="term" value="F:structural constituent of chromatin"/>
    <property type="evidence" value="ECO:0007669"/>
    <property type="project" value="InterPro"/>
</dbReference>
<dbReference type="InterPro" id="IPR010992">
    <property type="entry name" value="IHF-like_DNA-bd_dom_sf"/>
</dbReference>
<dbReference type="PANTHER" id="PTHR33175">
    <property type="entry name" value="DNA-BINDING PROTEIN HU"/>
    <property type="match status" value="1"/>
</dbReference>